<protein>
    <submittedName>
        <fullName evidence="1">Uncharacterized protein</fullName>
    </submittedName>
</protein>
<dbReference type="RefSeq" id="WP_269561539.1">
    <property type="nucleotide sequence ID" value="NZ_CP114767.1"/>
</dbReference>
<sequence>MTTKQQNQVTMYEAVLRFLAEAGAPLVAIKKIAQGRDALAALVARIEAAAAAQDHSTTGVTRDRKVVKAEAAQKAEILRLLVVALTKDAALRGELKMPLSKLVTGKEADLLRYLQKVDEAVGTIDKTELADAGYDPQVRQTLQTDLAELLATQGEARQIETGTKAATETLPELVLAASELLETQLDPFVKAQQLAQPELVLQYEAVRRIVRTAARRVPEYRGATLPGKPALVYDRREAGVVAPMLGNRSGRGLTLRYYTAATPAALPEAGQGLAVKNKAEVHLPDYSKLGAADAPYLLVVQEQLDGEGRWVVR</sequence>
<name>A0ABY7LVF7_9BACT</name>
<evidence type="ECO:0000313" key="2">
    <source>
        <dbReference type="Proteomes" id="UP001211005"/>
    </source>
</evidence>
<accession>A0ABY7LVF7</accession>
<keyword evidence="2" id="KW-1185">Reference proteome</keyword>
<dbReference type="Proteomes" id="UP001211005">
    <property type="component" value="Chromosome"/>
</dbReference>
<organism evidence="1 2">
    <name type="scientific">Hymenobacter canadensis</name>
    <dbReference type="NCBI Taxonomy" id="2999067"/>
    <lineage>
        <taxon>Bacteria</taxon>
        <taxon>Pseudomonadati</taxon>
        <taxon>Bacteroidota</taxon>
        <taxon>Cytophagia</taxon>
        <taxon>Cytophagales</taxon>
        <taxon>Hymenobacteraceae</taxon>
        <taxon>Hymenobacter</taxon>
    </lineage>
</organism>
<dbReference type="EMBL" id="CP114767">
    <property type="protein sequence ID" value="WBA43501.1"/>
    <property type="molecule type" value="Genomic_DNA"/>
</dbReference>
<evidence type="ECO:0000313" key="1">
    <source>
        <dbReference type="EMBL" id="WBA43501.1"/>
    </source>
</evidence>
<proteinExistence type="predicted"/>
<gene>
    <name evidence="1" type="ORF">O3303_08005</name>
</gene>
<reference evidence="1 2" key="1">
    <citation type="submission" date="2022-12" db="EMBL/GenBank/DDBJ databases">
        <title>Hymenobacter canadensis sp. nov. isolated from lake water of the Cambridge Bay, Canada.</title>
        <authorList>
            <person name="Kim W.H."/>
            <person name="Lee Y.M."/>
        </authorList>
    </citation>
    <scope>NUCLEOTIDE SEQUENCE [LARGE SCALE GENOMIC DNA]</scope>
    <source>
        <strain evidence="1 2">PAMC 29467</strain>
    </source>
</reference>